<evidence type="ECO:0000313" key="1">
    <source>
        <dbReference type="EMBL" id="GBP12064.1"/>
    </source>
</evidence>
<sequence length="95" mass="11155">MVESVGFAPKGTSFEFETDEFTIEFLTQVKLNYLLRHRTIDFRRAHMEGRRQIRNLRRGLYELKRGRRGFKDEARTVRPPTAVTLENVQSAGKLI</sequence>
<comment type="caution">
    <text evidence="1">The sequence shown here is derived from an EMBL/GenBank/DDBJ whole genome shotgun (WGS) entry which is preliminary data.</text>
</comment>
<gene>
    <name evidence="1" type="ORF">EVAR_5896_1</name>
</gene>
<dbReference type="AlphaFoldDB" id="A0A4C1TD50"/>
<organism evidence="1 2">
    <name type="scientific">Eumeta variegata</name>
    <name type="common">Bagworm moth</name>
    <name type="synonym">Eumeta japonica</name>
    <dbReference type="NCBI Taxonomy" id="151549"/>
    <lineage>
        <taxon>Eukaryota</taxon>
        <taxon>Metazoa</taxon>
        <taxon>Ecdysozoa</taxon>
        <taxon>Arthropoda</taxon>
        <taxon>Hexapoda</taxon>
        <taxon>Insecta</taxon>
        <taxon>Pterygota</taxon>
        <taxon>Neoptera</taxon>
        <taxon>Endopterygota</taxon>
        <taxon>Lepidoptera</taxon>
        <taxon>Glossata</taxon>
        <taxon>Ditrysia</taxon>
        <taxon>Tineoidea</taxon>
        <taxon>Psychidae</taxon>
        <taxon>Oiketicinae</taxon>
        <taxon>Eumeta</taxon>
    </lineage>
</organism>
<accession>A0A4C1TD50</accession>
<name>A0A4C1TD50_EUMVA</name>
<dbReference type="Proteomes" id="UP000299102">
    <property type="component" value="Unassembled WGS sequence"/>
</dbReference>
<protein>
    <submittedName>
        <fullName evidence="1">Uncharacterized protein</fullName>
    </submittedName>
</protein>
<proteinExistence type="predicted"/>
<dbReference type="EMBL" id="BGZK01000049">
    <property type="protein sequence ID" value="GBP12064.1"/>
    <property type="molecule type" value="Genomic_DNA"/>
</dbReference>
<reference evidence="1 2" key="1">
    <citation type="journal article" date="2019" name="Commun. Biol.">
        <title>The bagworm genome reveals a unique fibroin gene that provides high tensile strength.</title>
        <authorList>
            <person name="Kono N."/>
            <person name="Nakamura H."/>
            <person name="Ohtoshi R."/>
            <person name="Tomita M."/>
            <person name="Numata K."/>
            <person name="Arakawa K."/>
        </authorList>
    </citation>
    <scope>NUCLEOTIDE SEQUENCE [LARGE SCALE GENOMIC DNA]</scope>
</reference>
<evidence type="ECO:0000313" key="2">
    <source>
        <dbReference type="Proteomes" id="UP000299102"/>
    </source>
</evidence>
<keyword evidence="2" id="KW-1185">Reference proteome</keyword>